<accession>A0A7E4VUB8</accession>
<name>A0A7E4VUB8_PANRE</name>
<dbReference type="SMART" id="SM00225">
    <property type="entry name" value="BTB"/>
    <property type="match status" value="1"/>
</dbReference>
<dbReference type="InterPro" id="IPR008974">
    <property type="entry name" value="TRAF-like"/>
</dbReference>
<keyword evidence="2" id="KW-1185">Reference proteome</keyword>
<dbReference type="InterPro" id="IPR011333">
    <property type="entry name" value="SKP1/BTB/POZ_sf"/>
</dbReference>
<sequence>MSASKQVITINDSVGFVLSEAELTGKKVGEFLLTRDNEIPCSDGIKWWVKGFPAGKSKEDQKHISLYLYVSKMVSAKFKFYVVGSSIQDSMYHDFVEHTGCGFPTFASHEMLQPLFVDGKLVIACEADFTFSVPFVCPMPRLTIDGYHVPTDFELVVGTKQVKVHRSLLSLISPVFYHMLSHDTVESKLGKIEITDFDFEIVDGAINLCYGSKLGTPSIEIVVGVLRFADKYGMESVTNQFAKIPRFNLSIETFPTIVHYAYDCFESNLFDECCTFFKEHQKLIFATEKFCQLPPSLVARLVKKTFDLKMRLDVLPHAHANGIDFILNPLEQRIIKGLSLDTFCKTVSYVWECSRDDQKDACAKFFNDNQAEIKLMKEFYELPPQVTHGVMKLGYEISIADQ</sequence>
<dbReference type="Proteomes" id="UP000492821">
    <property type="component" value="Unassembled WGS sequence"/>
</dbReference>
<dbReference type="SUPFAM" id="SSF49599">
    <property type="entry name" value="TRAF domain-like"/>
    <property type="match status" value="1"/>
</dbReference>
<reference evidence="3" key="2">
    <citation type="submission" date="2020-10" db="UniProtKB">
        <authorList>
            <consortium name="WormBaseParasite"/>
        </authorList>
    </citation>
    <scope>IDENTIFICATION</scope>
</reference>
<dbReference type="CDD" id="cd18186">
    <property type="entry name" value="BTB_POZ_ZBTB_KLHL-like"/>
    <property type="match status" value="1"/>
</dbReference>
<dbReference type="InterPro" id="IPR051481">
    <property type="entry name" value="BTB-POZ/Galectin-3-binding"/>
</dbReference>
<dbReference type="InterPro" id="IPR002083">
    <property type="entry name" value="MATH/TRAF_dom"/>
</dbReference>
<evidence type="ECO:0000259" key="1">
    <source>
        <dbReference type="PROSITE" id="PS50097"/>
    </source>
</evidence>
<dbReference type="WBParaSite" id="Pan_g3474.t1">
    <property type="protein sequence ID" value="Pan_g3474.t1"/>
    <property type="gene ID" value="Pan_g3474"/>
</dbReference>
<evidence type="ECO:0000313" key="3">
    <source>
        <dbReference type="WBParaSite" id="Pan_g3474.t1"/>
    </source>
</evidence>
<proteinExistence type="predicted"/>
<organism evidence="2 3">
    <name type="scientific">Panagrellus redivivus</name>
    <name type="common">Microworm</name>
    <dbReference type="NCBI Taxonomy" id="6233"/>
    <lineage>
        <taxon>Eukaryota</taxon>
        <taxon>Metazoa</taxon>
        <taxon>Ecdysozoa</taxon>
        <taxon>Nematoda</taxon>
        <taxon>Chromadorea</taxon>
        <taxon>Rhabditida</taxon>
        <taxon>Tylenchina</taxon>
        <taxon>Panagrolaimomorpha</taxon>
        <taxon>Panagrolaimoidea</taxon>
        <taxon>Panagrolaimidae</taxon>
        <taxon>Panagrellus</taxon>
    </lineage>
</organism>
<dbReference type="PANTHER" id="PTHR24410">
    <property type="entry name" value="HL07962P-RELATED"/>
    <property type="match status" value="1"/>
</dbReference>
<dbReference type="PROSITE" id="PS50097">
    <property type="entry name" value="BTB"/>
    <property type="match status" value="1"/>
</dbReference>
<reference evidence="2" key="1">
    <citation type="journal article" date="2013" name="Genetics">
        <title>The draft genome and transcriptome of Panagrellus redivivus are shaped by the harsh demands of a free-living lifestyle.</title>
        <authorList>
            <person name="Srinivasan J."/>
            <person name="Dillman A.R."/>
            <person name="Macchietto M.G."/>
            <person name="Heikkinen L."/>
            <person name="Lakso M."/>
            <person name="Fracchia K.M."/>
            <person name="Antoshechkin I."/>
            <person name="Mortazavi A."/>
            <person name="Wong G."/>
            <person name="Sternberg P.W."/>
        </authorList>
    </citation>
    <scope>NUCLEOTIDE SEQUENCE [LARGE SCALE GENOMIC DNA]</scope>
    <source>
        <strain evidence="2">MT8872</strain>
    </source>
</reference>
<dbReference type="AlphaFoldDB" id="A0A7E4VUB8"/>
<dbReference type="Gene3D" id="3.30.710.10">
    <property type="entry name" value="Potassium Channel Kv1.1, Chain A"/>
    <property type="match status" value="1"/>
</dbReference>
<evidence type="ECO:0000313" key="2">
    <source>
        <dbReference type="Proteomes" id="UP000492821"/>
    </source>
</evidence>
<dbReference type="Gene3D" id="2.60.210.10">
    <property type="entry name" value="Apoptosis, Tumor Necrosis Factor Receptor Associated Protein 2, Chain A"/>
    <property type="match status" value="1"/>
</dbReference>
<protein>
    <submittedName>
        <fullName evidence="3">BTB domain-containing protein</fullName>
    </submittedName>
</protein>
<dbReference type="PANTHER" id="PTHR24410:SF23">
    <property type="entry name" value="BTB DOMAIN-CONTAINING PROTEIN-RELATED"/>
    <property type="match status" value="1"/>
</dbReference>
<dbReference type="Pfam" id="PF00651">
    <property type="entry name" value="BTB"/>
    <property type="match status" value="1"/>
</dbReference>
<dbReference type="InterPro" id="IPR000210">
    <property type="entry name" value="BTB/POZ_dom"/>
</dbReference>
<dbReference type="CDD" id="cd00121">
    <property type="entry name" value="MATH"/>
    <property type="match status" value="1"/>
</dbReference>
<feature type="domain" description="BTB" evidence="1">
    <location>
        <begin position="151"/>
        <end position="218"/>
    </location>
</feature>
<dbReference type="Pfam" id="PF22486">
    <property type="entry name" value="MATH_2"/>
    <property type="match status" value="1"/>
</dbReference>
<dbReference type="SUPFAM" id="SSF54695">
    <property type="entry name" value="POZ domain"/>
    <property type="match status" value="1"/>
</dbReference>